<dbReference type="InterPro" id="IPR036514">
    <property type="entry name" value="SGNH_hydro_sf"/>
</dbReference>
<keyword evidence="4" id="KW-1185">Reference proteome</keyword>
<name>T0HAG3_9SPHN</name>
<protein>
    <recommendedName>
        <fullName evidence="2">SGNH hydrolase-type esterase domain-containing protein</fullName>
    </recommendedName>
</protein>
<feature type="signal peptide" evidence="1">
    <location>
        <begin position="1"/>
        <end position="27"/>
    </location>
</feature>
<dbReference type="PROSITE" id="PS51257">
    <property type="entry name" value="PROKAR_LIPOPROTEIN"/>
    <property type="match status" value="1"/>
</dbReference>
<proteinExistence type="predicted"/>
<dbReference type="GO" id="GO:0004622">
    <property type="term" value="F:phosphatidylcholine lysophospholipase activity"/>
    <property type="evidence" value="ECO:0007669"/>
    <property type="project" value="TreeGrafter"/>
</dbReference>
<dbReference type="EMBL" id="ATHO01000055">
    <property type="protein sequence ID" value="EQB09133.1"/>
    <property type="molecule type" value="Genomic_DNA"/>
</dbReference>
<evidence type="ECO:0000313" key="3">
    <source>
        <dbReference type="EMBL" id="EQB09133.1"/>
    </source>
</evidence>
<dbReference type="SUPFAM" id="SSF52266">
    <property type="entry name" value="SGNH hydrolase"/>
    <property type="match status" value="1"/>
</dbReference>
<dbReference type="AlphaFoldDB" id="T0HAG3"/>
<dbReference type="Pfam" id="PF13472">
    <property type="entry name" value="Lipase_GDSL_2"/>
    <property type="match status" value="1"/>
</dbReference>
<dbReference type="PANTHER" id="PTHR30383:SF24">
    <property type="entry name" value="THIOESTERASE 1_PROTEASE 1_LYSOPHOSPHOLIPASE L1"/>
    <property type="match status" value="1"/>
</dbReference>
<keyword evidence="1" id="KW-0732">Signal</keyword>
<sequence length="239" mass="25452">MKEILMARRWPTYVAAALIVQLLTACSGDPASNHNAASTATHQENSTTPASERKLILAFGDSLYAGYGVAQNESFPHELEKALKARGDAVEVRNAGVSGETTQGGLQRLAFTLDGLPRKPDLVLLGLGGNDMLRGLDPAQSEKNLRAMLDILKARNVPVMLTGMLAAPNMGADYAGRFNAIYPALARDYGVPLYPFFLDGVIGNPRFMQPDSIHPNPAGVDVITGKIAPLVSRSLDAAP</sequence>
<comment type="caution">
    <text evidence="3">The sequence shown here is derived from an EMBL/GenBank/DDBJ whole genome shotgun (WGS) entry which is preliminary data.</text>
</comment>
<feature type="chain" id="PRO_5004563744" description="SGNH hydrolase-type esterase domain-containing protein" evidence="1">
    <location>
        <begin position="28"/>
        <end position="239"/>
    </location>
</feature>
<accession>T0HAG3</accession>
<gene>
    <name evidence="3" type="ORF">L288_06345</name>
</gene>
<reference evidence="3 4" key="1">
    <citation type="journal article" date="2013" name="Genome Announc.">
        <title>Draft Genome Sequence of Sphingobium quisquiliarum Strain P25T, a Novel Hexachlorocyclohexane (HCH)-Degrading Bacterium Isolated from an HCH Dumpsite.</title>
        <authorList>
            <person name="Kumar Singh A."/>
            <person name="Sangwan N."/>
            <person name="Sharma A."/>
            <person name="Gupta V."/>
            <person name="Khurana J.P."/>
            <person name="Lal R."/>
        </authorList>
    </citation>
    <scope>NUCLEOTIDE SEQUENCE [LARGE SCALE GENOMIC DNA]</scope>
    <source>
        <strain evidence="3 4">P25</strain>
    </source>
</reference>
<organism evidence="3 4">
    <name type="scientific">Sphingobium quisquiliarum P25</name>
    <dbReference type="NCBI Taxonomy" id="1329909"/>
    <lineage>
        <taxon>Bacteria</taxon>
        <taxon>Pseudomonadati</taxon>
        <taxon>Pseudomonadota</taxon>
        <taxon>Alphaproteobacteria</taxon>
        <taxon>Sphingomonadales</taxon>
        <taxon>Sphingomonadaceae</taxon>
        <taxon>Sphingobium</taxon>
    </lineage>
</organism>
<dbReference type="PATRIC" id="fig|1329909.3.peg.1224"/>
<dbReference type="InterPro" id="IPR051532">
    <property type="entry name" value="Ester_Hydrolysis_Enzymes"/>
</dbReference>
<dbReference type="Proteomes" id="UP000015525">
    <property type="component" value="Unassembled WGS sequence"/>
</dbReference>
<dbReference type="InterPro" id="IPR013830">
    <property type="entry name" value="SGNH_hydro"/>
</dbReference>
<evidence type="ECO:0000259" key="2">
    <source>
        <dbReference type="Pfam" id="PF13472"/>
    </source>
</evidence>
<feature type="domain" description="SGNH hydrolase-type esterase" evidence="2">
    <location>
        <begin position="58"/>
        <end position="220"/>
    </location>
</feature>
<dbReference type="CDD" id="cd01822">
    <property type="entry name" value="Lysophospholipase_L1_like"/>
    <property type="match status" value="1"/>
</dbReference>
<evidence type="ECO:0000256" key="1">
    <source>
        <dbReference type="SAM" id="SignalP"/>
    </source>
</evidence>
<dbReference type="PANTHER" id="PTHR30383">
    <property type="entry name" value="THIOESTERASE 1/PROTEASE 1/LYSOPHOSPHOLIPASE L1"/>
    <property type="match status" value="1"/>
</dbReference>
<evidence type="ECO:0000313" key="4">
    <source>
        <dbReference type="Proteomes" id="UP000015525"/>
    </source>
</evidence>
<dbReference type="Gene3D" id="3.40.50.1110">
    <property type="entry name" value="SGNH hydrolase"/>
    <property type="match status" value="1"/>
</dbReference>